<dbReference type="Proteomes" id="UP000031760">
    <property type="component" value="Chromosome"/>
</dbReference>
<keyword evidence="1" id="KW-0732">Signal</keyword>
<evidence type="ECO:0008006" key="4">
    <source>
        <dbReference type="Google" id="ProtNLM"/>
    </source>
</evidence>
<gene>
    <name evidence="2" type="ORF">NMS_0386</name>
</gene>
<proteinExistence type="predicted"/>
<dbReference type="AlphaFoldDB" id="W8VPC0"/>
<feature type="chain" id="PRO_5004915937" description="Deacylase" evidence="1">
    <location>
        <begin position="23"/>
        <end position="379"/>
    </location>
</feature>
<keyword evidence="3" id="KW-1185">Reference proteome</keyword>
<organism evidence="2 3">
    <name type="scientific">Nonlabens marinus S1-08</name>
    <dbReference type="NCBI Taxonomy" id="1454201"/>
    <lineage>
        <taxon>Bacteria</taxon>
        <taxon>Pseudomonadati</taxon>
        <taxon>Bacteroidota</taxon>
        <taxon>Flavobacteriia</taxon>
        <taxon>Flavobacteriales</taxon>
        <taxon>Flavobacteriaceae</taxon>
        <taxon>Nonlabens</taxon>
    </lineage>
</organism>
<dbReference type="OrthoDB" id="627554at2"/>
<dbReference type="InterPro" id="IPR018550">
    <property type="entry name" value="Lipid-A_deacylase-rel"/>
</dbReference>
<evidence type="ECO:0000313" key="2">
    <source>
        <dbReference type="EMBL" id="BAO54395.1"/>
    </source>
</evidence>
<feature type="signal peptide" evidence="1">
    <location>
        <begin position="1"/>
        <end position="22"/>
    </location>
</feature>
<sequence>MTYRILFVVVFLAFAKAMTAQSQEQVPSIATLDVSLMHGTILQHNPDISHLITEHPKGVLLSYNRKTFGENEWESRYGFPDWGFSAAYQDMKNYNLGEAYSAYAHYNFHFFNRNLQFRVGQGLAYMTKPFDVETNPQNNAYGTTITSSTYLVANYRKENIYKGLGFHAGASIIHYSNANVRAPNNSTNTWFFNAGLNYTLNRDEIPEYKIWEKRGYTEPIGINAVARLGFNESDFRGSGQYPFYDFSVYADKRINIKSSLHTGVELFVAEFLEEYRDYVANSFPEQGIDGSENFQRVGLLIGHELHLGKTSVLSQFGYYIYQPIEFESKFYNRLGLQRRLTDNIFASVTVKAHGAKAEGVSLGIGYRFDKVFNSKSEKL</sequence>
<dbReference type="HOGENOM" id="CLU_057487_0_0_10"/>
<name>W8VPC0_9FLAO</name>
<dbReference type="STRING" id="1454201.NMS_0386"/>
<protein>
    <recommendedName>
        <fullName evidence="4">Deacylase</fullName>
    </recommendedName>
</protein>
<dbReference type="EMBL" id="AP014548">
    <property type="protein sequence ID" value="BAO54395.1"/>
    <property type="molecule type" value="Genomic_DNA"/>
</dbReference>
<dbReference type="Pfam" id="PF09411">
    <property type="entry name" value="PagL"/>
    <property type="match status" value="1"/>
</dbReference>
<reference evidence="2 3" key="1">
    <citation type="journal article" date="2014" name="Proc. Natl. Acad. Sci. U.S.A.">
        <title>Functional characterization of flavobacteria rhodopsins reveals a unique class of light-driven chloride pump in bacteria.</title>
        <authorList>
            <person name="Yoshizawa S."/>
            <person name="Kumagai Y."/>
            <person name="Kim H."/>
            <person name="Ogura Y."/>
            <person name="Hayashi T."/>
            <person name="Iwasaki W."/>
            <person name="DeLong E.F."/>
            <person name="Kogure K."/>
        </authorList>
    </citation>
    <scope>NUCLEOTIDE SEQUENCE [LARGE SCALE GENOMIC DNA]</scope>
    <source>
        <strain evidence="2 3">S1-08</strain>
    </source>
</reference>
<dbReference type="KEGG" id="nmf:NMS_0386"/>
<dbReference type="RefSeq" id="WP_052476642.1">
    <property type="nucleotide sequence ID" value="NZ_AP014548.1"/>
</dbReference>
<evidence type="ECO:0000313" key="3">
    <source>
        <dbReference type="Proteomes" id="UP000031760"/>
    </source>
</evidence>
<evidence type="ECO:0000256" key="1">
    <source>
        <dbReference type="SAM" id="SignalP"/>
    </source>
</evidence>
<dbReference type="Gene3D" id="2.40.160.20">
    <property type="match status" value="1"/>
</dbReference>
<accession>W8VPC0</accession>